<sequence length="459" mass="53461">MNTPPRQHPSPHVNDRLFLWLKFCSECKKIGADKWCFSELLQICKEIHYCFGTILQTEEQKRQRFQLMQLQQQLSRSDAPSQIHIASQPDISVEQLQLLHNSFDVTQNAINNELSEYAKSISLYVKQMSNSLPDMKQFLQQQQLMADANIPVPYLNDNPIQFCWQSLTSHRVKFDAEKVIYSLSTAYYTLFNEYDLDQFYYTGLNRSMTLSLDTSIFEDSDEESDDDLQQIIPKRLDFSEMEDLTPNTSAEVLKRREKPSAVITSLLSSLSFVLSMCGYNYYRPIIRLKRNEVIKLGAVGSASFVMSWIVITLLGPLFYKWSKSPRVNKSQLTKQQQQQPVVRTTTCKSPQDQTQKEVTLSSMLERLKQQFITLIRLIKRHTDCMLQIEMLIKKLNERQLFLDCSKACLTPVKRRRKSKDADLENKNIEEESTIVSDMLHQVSDEFLTLNEKIKNLKNL</sequence>
<evidence type="ECO:0000313" key="2">
    <source>
        <dbReference type="EMBL" id="KAL0481826.1"/>
    </source>
</evidence>
<reference evidence="2 3" key="1">
    <citation type="submission" date="2024-03" db="EMBL/GenBank/DDBJ databases">
        <title>The Acrasis kona genome and developmental transcriptomes reveal deep origins of eukaryotic multicellular pathways.</title>
        <authorList>
            <person name="Sheikh S."/>
            <person name="Fu C.-J."/>
            <person name="Brown M.W."/>
            <person name="Baldauf S.L."/>
        </authorList>
    </citation>
    <scope>NUCLEOTIDE SEQUENCE [LARGE SCALE GENOMIC DNA]</scope>
    <source>
        <strain evidence="2 3">ATCC MYA-3509</strain>
    </source>
</reference>
<feature type="transmembrane region" description="Helical" evidence="1">
    <location>
        <begin position="294"/>
        <end position="319"/>
    </location>
</feature>
<comment type="caution">
    <text evidence="2">The sequence shown here is derived from an EMBL/GenBank/DDBJ whole genome shotgun (WGS) entry which is preliminary data.</text>
</comment>
<accession>A0AAW2YWH0</accession>
<gene>
    <name evidence="2" type="ORF">AKO1_011387</name>
</gene>
<keyword evidence="1" id="KW-0812">Transmembrane</keyword>
<proteinExistence type="predicted"/>
<organism evidence="2 3">
    <name type="scientific">Acrasis kona</name>
    <dbReference type="NCBI Taxonomy" id="1008807"/>
    <lineage>
        <taxon>Eukaryota</taxon>
        <taxon>Discoba</taxon>
        <taxon>Heterolobosea</taxon>
        <taxon>Tetramitia</taxon>
        <taxon>Eutetramitia</taxon>
        <taxon>Acrasidae</taxon>
        <taxon>Acrasis</taxon>
    </lineage>
</organism>
<feature type="transmembrane region" description="Helical" evidence="1">
    <location>
        <begin position="261"/>
        <end position="282"/>
    </location>
</feature>
<evidence type="ECO:0000313" key="3">
    <source>
        <dbReference type="Proteomes" id="UP001431209"/>
    </source>
</evidence>
<keyword evidence="1" id="KW-1133">Transmembrane helix</keyword>
<dbReference type="Proteomes" id="UP001431209">
    <property type="component" value="Unassembled WGS sequence"/>
</dbReference>
<evidence type="ECO:0000256" key="1">
    <source>
        <dbReference type="SAM" id="Phobius"/>
    </source>
</evidence>
<keyword evidence="1" id="KW-0472">Membrane</keyword>
<dbReference type="EMBL" id="JAOPGA020000797">
    <property type="protein sequence ID" value="KAL0481826.1"/>
    <property type="molecule type" value="Genomic_DNA"/>
</dbReference>
<keyword evidence="3" id="KW-1185">Reference proteome</keyword>
<dbReference type="AlphaFoldDB" id="A0AAW2YWH0"/>
<protein>
    <submittedName>
        <fullName evidence="2">Ankyrin repeat and MYND domain-containing protein</fullName>
    </submittedName>
</protein>
<name>A0AAW2YWH0_9EUKA</name>